<keyword evidence="2" id="KW-1185">Reference proteome</keyword>
<dbReference type="EMBL" id="CP036422">
    <property type="protein sequence ID" value="QFU76271.1"/>
    <property type="molecule type" value="Genomic_DNA"/>
</dbReference>
<dbReference type="Gene3D" id="2.120.10.30">
    <property type="entry name" value="TolB, C-terminal domain"/>
    <property type="match status" value="2"/>
</dbReference>
<dbReference type="OrthoDB" id="9812921at2"/>
<dbReference type="PANTHER" id="PTHR36842:SF1">
    <property type="entry name" value="PROTEIN TOLB"/>
    <property type="match status" value="1"/>
</dbReference>
<accession>A0A5P9NK96</accession>
<dbReference type="Pfam" id="PF26549">
    <property type="entry name" value="Tricorn_N"/>
    <property type="match status" value="2"/>
</dbReference>
<evidence type="ECO:0000313" key="2">
    <source>
        <dbReference type="Proteomes" id="UP000326287"/>
    </source>
</evidence>
<name>A0A5P9NK96_9GAMM</name>
<dbReference type="KEGG" id="halc:EY643_11700"/>
<proteinExistence type="predicted"/>
<evidence type="ECO:0000313" key="1">
    <source>
        <dbReference type="EMBL" id="QFU76271.1"/>
    </source>
</evidence>
<reference evidence="1 2" key="1">
    <citation type="submission" date="2019-02" db="EMBL/GenBank/DDBJ databases">
        <authorList>
            <person name="Li S.-H."/>
        </authorList>
    </citation>
    <scope>NUCLEOTIDE SEQUENCE [LARGE SCALE GENOMIC DNA]</scope>
    <source>
        <strain evidence="1 2">IMCC14385</strain>
    </source>
</reference>
<sequence>MKKNDPAMIKAPILALIALVMTTGCQISEPPPSTQYSIVYSANGENGREIYLSDAQGESRVRVTNFTGDDGYPAVSPDGKSIAFYGKYDNRKTWSIHSVNTDGSNMQRLTHLDNVWDSAPAWSPDGKTIVFAREYEDSQNGWQEEIFLMDADGSNQRQIQGLEGRAPYFLQDGRILFHSKTGPSQICIADIDGSNIIQLTNNQANDWSPKVSPDGSRVVFLSNRDGNQEIYTMNIDGSNQQRVTYSDDENWGPVWSADGDQLFFNSKTESGMRYVYKMNSDGSSLEKIIDNGSQLASVKHLDERNLKKLIANTAQ</sequence>
<dbReference type="SUPFAM" id="SSF69304">
    <property type="entry name" value="Tricorn protease N-terminal domain"/>
    <property type="match status" value="1"/>
</dbReference>
<dbReference type="AlphaFoldDB" id="A0A5P9NK96"/>
<dbReference type="Proteomes" id="UP000326287">
    <property type="component" value="Chromosome"/>
</dbReference>
<dbReference type="InterPro" id="IPR011042">
    <property type="entry name" value="6-blade_b-propeller_TolB-like"/>
</dbReference>
<dbReference type="PANTHER" id="PTHR36842">
    <property type="entry name" value="PROTEIN TOLB HOMOLOG"/>
    <property type="match status" value="1"/>
</dbReference>
<dbReference type="RefSeq" id="WP_152662377.1">
    <property type="nucleotide sequence ID" value="NZ_CP036422.1"/>
</dbReference>
<dbReference type="PROSITE" id="PS51257">
    <property type="entry name" value="PROKAR_LIPOPROTEIN"/>
    <property type="match status" value="1"/>
</dbReference>
<protein>
    <submittedName>
        <fullName evidence="1">DUF5050 domain-containing protein</fullName>
    </submittedName>
</protein>
<organism evidence="1 2">
    <name type="scientific">Halioglobus maricola</name>
    <dbReference type="NCBI Taxonomy" id="2601894"/>
    <lineage>
        <taxon>Bacteria</taxon>
        <taxon>Pseudomonadati</taxon>
        <taxon>Pseudomonadota</taxon>
        <taxon>Gammaproteobacteria</taxon>
        <taxon>Cellvibrionales</taxon>
        <taxon>Halieaceae</taxon>
        <taxon>Halioglobus</taxon>
    </lineage>
</organism>
<gene>
    <name evidence="1" type="ORF">EY643_11700</name>
</gene>